<keyword evidence="2" id="KW-0812">Transmembrane</keyword>
<dbReference type="PANTHER" id="PTHR37577">
    <property type="entry name" value="INTEGRAL MEMBRANE PROTEIN"/>
    <property type="match status" value="1"/>
</dbReference>
<proteinExistence type="predicted"/>
<name>A0AAW0QBE3_9PEZI</name>
<feature type="transmembrane region" description="Helical" evidence="2">
    <location>
        <begin position="16"/>
        <end position="43"/>
    </location>
</feature>
<feature type="transmembrane region" description="Helical" evidence="2">
    <location>
        <begin position="495"/>
        <end position="518"/>
    </location>
</feature>
<keyword evidence="4" id="KW-1185">Reference proteome</keyword>
<accession>A0AAW0QBE3</accession>
<sequence>MWACDKSLPVIPAPDVVGLGVLIAFVGSSSLAVIGLFIQYLFFYSPHHEALARPAGVQPWTAARRPNPIDAVFLLRFRYVLRQFGIKCNWIETSQEAGALQAALDQCILTMADVQLGMGLAMLIYGFVSLSAGLSAYSWWNIVGLVWFSLITNLVAHSYLRTYYMERPGKRRWRLCLVIALMLALIVSMVPTARMRTVTMAAPENQSRLLTTRALCYFPRIDEGLDVDRGDRSSALAGAYVLALLCLVSISAILLRLYEKPGSTLYNWCQQYRGDMRKPLSGHWIECVRCEHRYLLLAVRPYLAFWLVLRLYTDMLNSILTELLCSGALLAWVVLRYFSIRAIDTSIGMEWSLTQFIALIFFAASLKGIADYLFARKPTVPSITGPKLPKPTRPSRPKLSVFNWICSTKKAQGPEQDDDEDSNETQPMITPATRFVEDPMAEAEAEAERVIEPIASELGDVDNVEQAEGADLSAYREIFAGLEGHIYFGTPWFPVALPTLAFATVLYIALLFALPLVNAMLPTEIVRLTGIWYLIYHPALILIFFLACMAVEERTRSSEKAQATYRILAAVTMFLSAVAVIDTIFGLGGIPMSYIAMGSLGLAGLIYVLYGCVTGPGRLAKGKDRSYMADGDVEDQSAPLLGPRPTPNLLIRSFPVRKPVRYHGPAKRARGGSKSVGGGSSSRNYGTIA</sequence>
<feature type="transmembrane region" description="Helical" evidence="2">
    <location>
        <begin position="114"/>
        <end position="133"/>
    </location>
</feature>
<evidence type="ECO:0000313" key="4">
    <source>
        <dbReference type="Proteomes" id="UP001392437"/>
    </source>
</evidence>
<dbReference type="InterPro" id="IPR053018">
    <property type="entry name" value="Elsinochrome_Biosynth-Asso"/>
</dbReference>
<evidence type="ECO:0000256" key="2">
    <source>
        <dbReference type="SAM" id="Phobius"/>
    </source>
</evidence>
<protein>
    <recommendedName>
        <fullName evidence="5">Transmembrane protein</fullName>
    </recommendedName>
</protein>
<keyword evidence="2" id="KW-1133">Transmembrane helix</keyword>
<evidence type="ECO:0000256" key="1">
    <source>
        <dbReference type="SAM" id="MobiDB-lite"/>
    </source>
</evidence>
<gene>
    <name evidence="3" type="ORF">PG999_013155</name>
</gene>
<feature type="transmembrane region" description="Helical" evidence="2">
    <location>
        <begin position="319"/>
        <end position="339"/>
    </location>
</feature>
<feature type="transmembrane region" description="Helical" evidence="2">
    <location>
        <begin position="530"/>
        <end position="551"/>
    </location>
</feature>
<feature type="transmembrane region" description="Helical" evidence="2">
    <location>
        <begin position="172"/>
        <end position="190"/>
    </location>
</feature>
<comment type="caution">
    <text evidence="3">The sequence shown here is derived from an EMBL/GenBank/DDBJ whole genome shotgun (WGS) entry which is preliminary data.</text>
</comment>
<feature type="transmembrane region" description="Helical" evidence="2">
    <location>
        <begin position="563"/>
        <end position="588"/>
    </location>
</feature>
<feature type="transmembrane region" description="Helical" evidence="2">
    <location>
        <begin position="237"/>
        <end position="258"/>
    </location>
</feature>
<feature type="transmembrane region" description="Helical" evidence="2">
    <location>
        <begin position="594"/>
        <end position="613"/>
    </location>
</feature>
<organism evidence="3 4">
    <name type="scientific">Apiospora kogelbergensis</name>
    <dbReference type="NCBI Taxonomy" id="1337665"/>
    <lineage>
        <taxon>Eukaryota</taxon>
        <taxon>Fungi</taxon>
        <taxon>Dikarya</taxon>
        <taxon>Ascomycota</taxon>
        <taxon>Pezizomycotina</taxon>
        <taxon>Sordariomycetes</taxon>
        <taxon>Xylariomycetidae</taxon>
        <taxon>Amphisphaeriales</taxon>
        <taxon>Apiosporaceae</taxon>
        <taxon>Apiospora</taxon>
    </lineage>
</organism>
<feature type="region of interest" description="Disordered" evidence="1">
    <location>
        <begin position="663"/>
        <end position="689"/>
    </location>
</feature>
<reference evidence="3 4" key="1">
    <citation type="submission" date="2023-01" db="EMBL/GenBank/DDBJ databases">
        <title>Analysis of 21 Apiospora genomes using comparative genomics revels a genus with tremendous synthesis potential of carbohydrate active enzymes and secondary metabolites.</title>
        <authorList>
            <person name="Sorensen T."/>
        </authorList>
    </citation>
    <scope>NUCLEOTIDE SEQUENCE [LARGE SCALE GENOMIC DNA]</scope>
    <source>
        <strain evidence="3 4">CBS 117206</strain>
    </source>
</reference>
<feature type="transmembrane region" description="Helical" evidence="2">
    <location>
        <begin position="139"/>
        <end position="160"/>
    </location>
</feature>
<keyword evidence="2" id="KW-0472">Membrane</keyword>
<dbReference type="AlphaFoldDB" id="A0AAW0QBE3"/>
<dbReference type="Proteomes" id="UP001392437">
    <property type="component" value="Unassembled WGS sequence"/>
</dbReference>
<dbReference type="EMBL" id="JAQQWP010000010">
    <property type="protein sequence ID" value="KAK8097211.1"/>
    <property type="molecule type" value="Genomic_DNA"/>
</dbReference>
<evidence type="ECO:0008006" key="5">
    <source>
        <dbReference type="Google" id="ProtNLM"/>
    </source>
</evidence>
<evidence type="ECO:0000313" key="3">
    <source>
        <dbReference type="EMBL" id="KAK8097211.1"/>
    </source>
</evidence>
<dbReference type="PANTHER" id="PTHR37577:SF1">
    <property type="entry name" value="INTEGRAL MEMBRANE PROTEIN"/>
    <property type="match status" value="1"/>
</dbReference>